<evidence type="ECO:0000313" key="1">
    <source>
        <dbReference type="EMBL" id="ELS30163.1"/>
    </source>
</evidence>
<evidence type="ECO:0000313" key="2">
    <source>
        <dbReference type="Proteomes" id="UP000011201"/>
    </source>
</evidence>
<keyword evidence="2" id="KW-1185">Reference proteome</keyword>
<proteinExistence type="predicted"/>
<sequence>MMDTLLTTLAKLDEYFASRRPIFWENLLPGLSVKEIDDGSISIRH</sequence>
<protein>
    <submittedName>
        <fullName evidence="1">Uncharacterized protein</fullName>
    </submittedName>
</protein>
<comment type="caution">
    <text evidence="1">The sequence shown here is derived from an EMBL/GenBank/DDBJ whole genome shotgun (WGS) entry which is preliminary data.</text>
</comment>
<dbReference type="Proteomes" id="UP000011201">
    <property type="component" value="Unassembled WGS sequence"/>
</dbReference>
<accession>L8MVX9</accession>
<dbReference type="AlphaFoldDB" id="L8MVX9"/>
<name>L8MVX9_9CYAN</name>
<dbReference type="EMBL" id="ALWB01000424">
    <property type="protein sequence ID" value="ELS30163.1"/>
    <property type="molecule type" value="Genomic_DNA"/>
</dbReference>
<dbReference type="PATRIC" id="fig|927668.3.peg.5340"/>
<reference evidence="1 2" key="1">
    <citation type="journal article" date="2013" name="Proc. Natl. Acad. Sci. U.S.A.">
        <title>Improving the coverage of the cyanobacterial phylum using diversity-driven genome sequencing.</title>
        <authorList>
            <person name="Shih P.M."/>
            <person name="Wu D."/>
            <person name="Latifi A."/>
            <person name="Axen S.D."/>
            <person name="Fewer D.P."/>
            <person name="Talla E."/>
            <person name="Calteau A."/>
            <person name="Cai F."/>
            <person name="Tandeau de Marsac N."/>
            <person name="Rippka R."/>
            <person name="Herdman M."/>
            <person name="Sivonen K."/>
            <person name="Coursin T."/>
            <person name="Laurent T."/>
            <person name="Goodwin L."/>
            <person name="Nolan M."/>
            <person name="Davenport K.W."/>
            <person name="Han C.S."/>
            <person name="Rubin E.M."/>
            <person name="Eisen J.A."/>
            <person name="Woyke T."/>
            <person name="Gugger M."/>
            <person name="Kerfeld C.A."/>
        </authorList>
    </citation>
    <scope>NUCLEOTIDE SEQUENCE [LARGE SCALE GENOMIC DNA]</scope>
    <source>
        <strain evidence="1 2">PCC 7429</strain>
    </source>
</reference>
<organism evidence="1 2">
    <name type="scientific">Pseudanabaena biceps PCC 7429</name>
    <dbReference type="NCBI Taxonomy" id="927668"/>
    <lineage>
        <taxon>Bacteria</taxon>
        <taxon>Bacillati</taxon>
        <taxon>Cyanobacteriota</taxon>
        <taxon>Cyanophyceae</taxon>
        <taxon>Pseudanabaenales</taxon>
        <taxon>Pseudanabaenaceae</taxon>
        <taxon>Pseudanabaena</taxon>
    </lineage>
</organism>
<gene>
    <name evidence="1" type="ORF">Pse7429DRAFT_4743</name>
</gene>